<feature type="region of interest" description="Disordered" evidence="1">
    <location>
        <begin position="69"/>
        <end position="93"/>
    </location>
</feature>
<dbReference type="EMBL" id="DS268422">
    <property type="protein sequence ID" value="EFO89800.1"/>
    <property type="molecule type" value="Genomic_DNA"/>
</dbReference>
<sequence length="274" mass="30990">MNADLAEMAEMNIELTDMLNDLTNSFDRMQEAFENSGDQWRTATLQHITQLTTEITRVRARRMRHSFEASLARQAADRRRRTSSDSSTDSDNSDIDLDFAYPIDLCQFTTTSTNDLKKEEDQSMEVGDTEENNSAAIFGDPEQRLGGHLFNYMFRRFFDNKKLLNHLIYEMKFFKRTGTPQVTDEGVDIDLDSSDDMSESEDDMTEITDISSDGTSDDDEMADQPDFRGVNAGRQRSPQPQNLRRNPACSSSRCRGRGGGGSWGPGRGRGRGRS</sequence>
<dbReference type="eggNOG" id="ENOG502TIJU">
    <property type="taxonomic scope" value="Eukaryota"/>
</dbReference>
<name>E3M2C9_CAERE</name>
<evidence type="ECO:0000256" key="1">
    <source>
        <dbReference type="SAM" id="MobiDB-lite"/>
    </source>
</evidence>
<dbReference type="FunCoup" id="E3M2C9">
    <property type="interactions" value="553"/>
</dbReference>
<evidence type="ECO:0000313" key="3">
    <source>
        <dbReference type="Proteomes" id="UP000008281"/>
    </source>
</evidence>
<reference evidence="2" key="1">
    <citation type="submission" date="2007-07" db="EMBL/GenBank/DDBJ databases">
        <title>PCAP assembly of the Caenorhabditis remanei genome.</title>
        <authorList>
            <consortium name="The Caenorhabditis remanei Sequencing Consortium"/>
            <person name="Wilson R.K."/>
        </authorList>
    </citation>
    <scope>NUCLEOTIDE SEQUENCE [LARGE SCALE GENOMIC DNA]</scope>
    <source>
        <strain evidence="2">PB4641</strain>
    </source>
</reference>
<dbReference type="AlphaFoldDB" id="E3M2C9"/>
<protein>
    <submittedName>
        <fullName evidence="2">Uncharacterized protein</fullName>
    </submittedName>
</protein>
<feature type="region of interest" description="Disordered" evidence="1">
    <location>
        <begin position="181"/>
        <end position="274"/>
    </location>
</feature>
<dbReference type="InParanoid" id="E3M2C9"/>
<organism evidence="3">
    <name type="scientific">Caenorhabditis remanei</name>
    <name type="common">Caenorhabditis vulgaris</name>
    <dbReference type="NCBI Taxonomy" id="31234"/>
    <lineage>
        <taxon>Eukaryota</taxon>
        <taxon>Metazoa</taxon>
        <taxon>Ecdysozoa</taxon>
        <taxon>Nematoda</taxon>
        <taxon>Chromadorea</taxon>
        <taxon>Rhabditida</taxon>
        <taxon>Rhabditina</taxon>
        <taxon>Rhabditomorpha</taxon>
        <taxon>Rhabditoidea</taxon>
        <taxon>Rhabditidae</taxon>
        <taxon>Peloderinae</taxon>
        <taxon>Caenorhabditis</taxon>
    </lineage>
</organism>
<feature type="compositionally biased region" description="Gly residues" evidence="1">
    <location>
        <begin position="257"/>
        <end position="267"/>
    </location>
</feature>
<feature type="compositionally biased region" description="Acidic residues" evidence="1">
    <location>
        <begin position="185"/>
        <end position="206"/>
    </location>
</feature>
<gene>
    <name evidence="2" type="ORF">CRE_07348</name>
</gene>
<keyword evidence="3" id="KW-1185">Reference proteome</keyword>
<evidence type="ECO:0000313" key="2">
    <source>
        <dbReference type="EMBL" id="EFO89800.1"/>
    </source>
</evidence>
<accession>E3M2C9</accession>
<dbReference type="Proteomes" id="UP000008281">
    <property type="component" value="Unassembled WGS sequence"/>
</dbReference>
<dbReference type="OrthoDB" id="8061556at2759"/>
<dbReference type="HOGENOM" id="CLU_1016488_0_0_1"/>
<feature type="compositionally biased region" description="Polar residues" evidence="1">
    <location>
        <begin position="234"/>
        <end position="244"/>
    </location>
</feature>
<proteinExistence type="predicted"/>